<dbReference type="SUPFAM" id="SSF53448">
    <property type="entry name" value="Nucleotide-diphospho-sugar transferases"/>
    <property type="match status" value="1"/>
</dbReference>
<organism evidence="5 6">
    <name type="scientific">Dysgonomonas alginatilytica</name>
    <dbReference type="NCBI Taxonomy" id="1605892"/>
    <lineage>
        <taxon>Bacteria</taxon>
        <taxon>Pseudomonadati</taxon>
        <taxon>Bacteroidota</taxon>
        <taxon>Bacteroidia</taxon>
        <taxon>Bacteroidales</taxon>
        <taxon>Dysgonomonadaceae</taxon>
        <taxon>Dysgonomonas</taxon>
    </lineage>
</organism>
<dbReference type="AlphaFoldDB" id="A0A2V3PNA2"/>
<dbReference type="InterPro" id="IPR050834">
    <property type="entry name" value="Glycosyltransf_2"/>
</dbReference>
<comment type="caution">
    <text evidence="5">The sequence shown here is derived from an EMBL/GenBank/DDBJ whole genome shotgun (WGS) entry which is preliminary data.</text>
</comment>
<evidence type="ECO:0000259" key="4">
    <source>
        <dbReference type="Pfam" id="PF00535"/>
    </source>
</evidence>
<evidence type="ECO:0000313" key="5">
    <source>
        <dbReference type="EMBL" id="PXV62510.1"/>
    </source>
</evidence>
<dbReference type="InterPro" id="IPR001173">
    <property type="entry name" value="Glyco_trans_2-like"/>
</dbReference>
<gene>
    <name evidence="5" type="ORF">CLV62_11952</name>
</gene>
<keyword evidence="3 5" id="KW-0808">Transferase</keyword>
<dbReference type="PANTHER" id="PTHR43685:SF5">
    <property type="entry name" value="GLYCOSYLTRANSFERASE EPSE-RELATED"/>
    <property type="match status" value="1"/>
</dbReference>
<dbReference type="GO" id="GO:0016757">
    <property type="term" value="F:glycosyltransferase activity"/>
    <property type="evidence" value="ECO:0007669"/>
    <property type="project" value="UniProtKB-KW"/>
</dbReference>
<comment type="similarity">
    <text evidence="1">Belongs to the glycosyltransferase 2 family.</text>
</comment>
<protein>
    <submittedName>
        <fullName evidence="5">Glycosyl transferase family 2</fullName>
    </submittedName>
</protein>
<evidence type="ECO:0000256" key="3">
    <source>
        <dbReference type="ARBA" id="ARBA00022679"/>
    </source>
</evidence>
<dbReference type="Proteomes" id="UP000247973">
    <property type="component" value="Unassembled WGS sequence"/>
</dbReference>
<reference evidence="5 6" key="1">
    <citation type="submission" date="2018-03" db="EMBL/GenBank/DDBJ databases">
        <title>Genomic Encyclopedia of Archaeal and Bacterial Type Strains, Phase II (KMG-II): from individual species to whole genera.</title>
        <authorList>
            <person name="Goeker M."/>
        </authorList>
    </citation>
    <scope>NUCLEOTIDE SEQUENCE [LARGE SCALE GENOMIC DNA]</scope>
    <source>
        <strain evidence="5 6">DSM 100214</strain>
    </source>
</reference>
<accession>A0A2V3PNA2</accession>
<feature type="domain" description="Glycosyltransferase 2-like" evidence="4">
    <location>
        <begin position="4"/>
        <end position="161"/>
    </location>
</feature>
<dbReference type="InterPro" id="IPR029044">
    <property type="entry name" value="Nucleotide-diphossugar_trans"/>
</dbReference>
<dbReference type="PANTHER" id="PTHR43685">
    <property type="entry name" value="GLYCOSYLTRANSFERASE"/>
    <property type="match status" value="1"/>
</dbReference>
<sequence>MKLSVIMPVFNAERYLREAIDSIINQSYTDWELIIINDGSIDCSENIIKSYTDTRLRYYKNEQNIGLIQTLNKGIDLCKGAYIARMDADDIAEKDRFGIQIAFLENNKEYALCGSDAKVIDENNIETGKILNLQSNEYLQINLLFSVPFIHPTILIRSEVLKDNYFDTEYKHAEDYELWCRIANSHKVANIGNFLLRYRWHSSNVSVTNSEKQEEIKNRIICRELKNIDLQPSEKELYLHKVTFQQFDSKFSIKKETFDDYSELDSWFQKIINANRNLQKYNEAALISFLWSRWIVLCISQKRYRKILKPQFSSYKLPILSRTFKLLLFLRKKA</sequence>
<evidence type="ECO:0000256" key="2">
    <source>
        <dbReference type="ARBA" id="ARBA00022676"/>
    </source>
</evidence>
<dbReference type="Pfam" id="PF00535">
    <property type="entry name" value="Glycos_transf_2"/>
    <property type="match status" value="1"/>
</dbReference>
<evidence type="ECO:0000313" key="6">
    <source>
        <dbReference type="Proteomes" id="UP000247973"/>
    </source>
</evidence>
<name>A0A2V3PNA2_9BACT</name>
<evidence type="ECO:0000256" key="1">
    <source>
        <dbReference type="ARBA" id="ARBA00006739"/>
    </source>
</evidence>
<keyword evidence="6" id="KW-1185">Reference proteome</keyword>
<dbReference type="EMBL" id="QICL01000019">
    <property type="protein sequence ID" value="PXV62510.1"/>
    <property type="molecule type" value="Genomic_DNA"/>
</dbReference>
<dbReference type="Gene3D" id="3.90.550.10">
    <property type="entry name" value="Spore Coat Polysaccharide Biosynthesis Protein SpsA, Chain A"/>
    <property type="match status" value="1"/>
</dbReference>
<proteinExistence type="inferred from homology"/>
<keyword evidence="2" id="KW-0328">Glycosyltransferase</keyword>